<feature type="transmembrane region" description="Helical" evidence="2">
    <location>
        <begin position="21"/>
        <end position="44"/>
    </location>
</feature>
<evidence type="ECO:0000259" key="3">
    <source>
        <dbReference type="Pfam" id="PF00149"/>
    </source>
</evidence>
<dbReference type="SUPFAM" id="SSF49363">
    <property type="entry name" value="Purple acid phosphatase, N-terminal domain"/>
    <property type="match status" value="1"/>
</dbReference>
<dbReference type="InterPro" id="IPR029052">
    <property type="entry name" value="Metallo-depent_PP-like"/>
</dbReference>
<dbReference type="AlphaFoldDB" id="A0A6H1TT78"/>
<dbReference type="InterPro" id="IPR039331">
    <property type="entry name" value="PAPs-like"/>
</dbReference>
<sequence length="603" mass="68997">MLIPTPESFQIPSHSLRRLRVFVLLFWLSLFSIAVLALAIPMAFPPQLLSDPFVQLPEDNAIRVVWFTEFPGSTHSVSYGEDLSHTVGATTTKLSRTREDARSRVGKQTQDGQIYLQPTPRQIWRHEAKLLDLEPGKRIPYRVSSTREDGRSVSSDIFSLTAAPTPGTPTKILLTSDHQLMPMTAANLQKVVETVGRVDAVFLAGDLVNIPDRASEWFDDNRGSAFFPNLQGRGHYQLEKNNIKTLYKGGKIIQYAPLFTAAGNHEVMGRFSETKSLKEQFDNSFPREIAAEFYREQAEQLNPKGDLAFRDRWIVDNSFNTETYREIFNFPETANGENYYAVTFGDIRLVVLYITNMWRSPRLSANTKGRYREREQDLDKPENWGHGQHIFEPIRKGSPQYRWLQTELDSDAFKQAKYKIVMFHHPPHSLGGNVVPPYTDPVRRFDTDAIGRISVRYEYPRENDYIIRDLMPLLETAGVQLVFFGHSHLWNRFQSSGGIHFLESSNVGNSYGAYWGEQRREVPDNYRENYAAIGDPNGLQPIAPTIAPLLDERGRVQPYIASNDLTVFSILETDKGVVSSYYFDTREPESEVVKFDEFELGRF</sequence>
<keyword evidence="2" id="KW-0812">Transmembrane</keyword>
<evidence type="ECO:0000313" key="5">
    <source>
        <dbReference type="Proteomes" id="UP000500857"/>
    </source>
</evidence>
<dbReference type="RefSeq" id="WP_168567802.1">
    <property type="nucleotide sequence ID" value="NZ_CP051167.1"/>
</dbReference>
<feature type="domain" description="Calcineurin-like phosphoesterase" evidence="3">
    <location>
        <begin position="171"/>
        <end position="488"/>
    </location>
</feature>
<dbReference type="KEGG" id="oxy:HCG48_02815"/>
<keyword evidence="1" id="KW-0732">Signal</keyword>
<dbReference type="Pfam" id="PF00149">
    <property type="entry name" value="Metallophos"/>
    <property type="match status" value="1"/>
</dbReference>
<dbReference type="SUPFAM" id="SSF56300">
    <property type="entry name" value="Metallo-dependent phosphatases"/>
    <property type="match status" value="1"/>
</dbReference>
<reference evidence="4 5" key="1">
    <citation type="submission" date="2020-04" db="EMBL/GenBank/DDBJ databases">
        <authorList>
            <person name="Basu S."/>
            <person name="Maruthanayagam V."/>
            <person name="Chakraborty S."/>
            <person name="Pramanik A."/>
            <person name="Mukherjee J."/>
            <person name="Brink B."/>
        </authorList>
    </citation>
    <scope>NUCLEOTIDE SEQUENCE [LARGE SCALE GENOMIC DNA]</scope>
    <source>
        <strain evidence="4 5">AP17</strain>
    </source>
</reference>
<keyword evidence="2" id="KW-0472">Membrane</keyword>
<evidence type="ECO:0000256" key="1">
    <source>
        <dbReference type="ARBA" id="ARBA00022729"/>
    </source>
</evidence>
<organism evidence="4 5">
    <name type="scientific">Oxynema aestuarii AP17</name>
    <dbReference type="NCBI Taxonomy" id="2064643"/>
    <lineage>
        <taxon>Bacteria</taxon>
        <taxon>Bacillati</taxon>
        <taxon>Cyanobacteriota</taxon>
        <taxon>Cyanophyceae</taxon>
        <taxon>Oscillatoriophycideae</taxon>
        <taxon>Oscillatoriales</taxon>
        <taxon>Oscillatoriaceae</taxon>
        <taxon>Oxynema</taxon>
        <taxon>Oxynema aestuarii</taxon>
    </lineage>
</organism>
<proteinExistence type="predicted"/>
<dbReference type="PANTHER" id="PTHR22953">
    <property type="entry name" value="ACID PHOSPHATASE RELATED"/>
    <property type="match status" value="1"/>
</dbReference>
<dbReference type="GO" id="GO:0003993">
    <property type="term" value="F:acid phosphatase activity"/>
    <property type="evidence" value="ECO:0007669"/>
    <property type="project" value="InterPro"/>
</dbReference>
<name>A0A6H1TT78_9CYAN</name>
<keyword evidence="5" id="KW-1185">Reference proteome</keyword>
<dbReference type="Gene3D" id="3.60.21.10">
    <property type="match status" value="1"/>
</dbReference>
<protein>
    <submittedName>
        <fullName evidence="4">Metallophosphoesterase family protein</fullName>
    </submittedName>
</protein>
<dbReference type="PANTHER" id="PTHR22953:SF153">
    <property type="entry name" value="PURPLE ACID PHOSPHATASE"/>
    <property type="match status" value="1"/>
</dbReference>
<evidence type="ECO:0000313" key="4">
    <source>
        <dbReference type="EMBL" id="QIZ69645.1"/>
    </source>
</evidence>
<dbReference type="InterPro" id="IPR004843">
    <property type="entry name" value="Calcineurin-like_PHP"/>
</dbReference>
<dbReference type="InterPro" id="IPR008963">
    <property type="entry name" value="Purple_acid_Pase-like_N"/>
</dbReference>
<evidence type="ECO:0000256" key="2">
    <source>
        <dbReference type="SAM" id="Phobius"/>
    </source>
</evidence>
<keyword evidence="2" id="KW-1133">Transmembrane helix</keyword>
<dbReference type="GO" id="GO:0046872">
    <property type="term" value="F:metal ion binding"/>
    <property type="evidence" value="ECO:0007669"/>
    <property type="project" value="InterPro"/>
</dbReference>
<dbReference type="EMBL" id="CP051167">
    <property type="protein sequence ID" value="QIZ69645.1"/>
    <property type="molecule type" value="Genomic_DNA"/>
</dbReference>
<dbReference type="Proteomes" id="UP000500857">
    <property type="component" value="Chromosome"/>
</dbReference>
<gene>
    <name evidence="4" type="ORF">HCG48_02815</name>
</gene>
<accession>A0A6H1TT78</accession>